<evidence type="ECO:0000256" key="1">
    <source>
        <dbReference type="SAM" id="MobiDB-lite"/>
    </source>
</evidence>
<feature type="compositionally biased region" description="Basic and acidic residues" evidence="1">
    <location>
        <begin position="75"/>
        <end position="101"/>
    </location>
</feature>
<dbReference type="EMBL" id="JAZHXJ010002722">
    <property type="protein sequence ID" value="KAL1837023.1"/>
    <property type="molecule type" value="Genomic_DNA"/>
</dbReference>
<comment type="caution">
    <text evidence="2">The sequence shown here is derived from an EMBL/GenBank/DDBJ whole genome shotgun (WGS) entry which is preliminary data.</text>
</comment>
<organism evidence="2 3">
    <name type="scientific">Phialemonium thermophilum</name>
    <dbReference type="NCBI Taxonomy" id="223376"/>
    <lineage>
        <taxon>Eukaryota</taxon>
        <taxon>Fungi</taxon>
        <taxon>Dikarya</taxon>
        <taxon>Ascomycota</taxon>
        <taxon>Pezizomycotina</taxon>
        <taxon>Sordariomycetes</taxon>
        <taxon>Sordariomycetidae</taxon>
        <taxon>Cephalothecales</taxon>
        <taxon>Cephalothecaceae</taxon>
        <taxon>Phialemonium</taxon>
    </lineage>
</organism>
<sequence>MAVVMAVGSRERERERGVSGCVQSEEDVDDTSGDVLRRRGKKNQGKRAQTVEIGRRRISPFRWVMGRRRKGRDRWKREKERERESAHNHRSTDRRSGEAFREPPNPGLFCVDSGATVAASLGLG</sequence>
<dbReference type="Proteomes" id="UP001586593">
    <property type="component" value="Unassembled WGS sequence"/>
</dbReference>
<feature type="region of interest" description="Disordered" evidence="1">
    <location>
        <begin position="1"/>
        <end position="49"/>
    </location>
</feature>
<evidence type="ECO:0000313" key="2">
    <source>
        <dbReference type="EMBL" id="KAL1837023.1"/>
    </source>
</evidence>
<reference evidence="2 3" key="1">
    <citation type="journal article" date="2024" name="Commun. Biol.">
        <title>Comparative genomic analysis of thermophilic fungi reveals convergent evolutionary adaptations and gene losses.</title>
        <authorList>
            <person name="Steindorff A.S."/>
            <person name="Aguilar-Pontes M.V."/>
            <person name="Robinson A.J."/>
            <person name="Andreopoulos B."/>
            <person name="LaButti K."/>
            <person name="Kuo A."/>
            <person name="Mondo S."/>
            <person name="Riley R."/>
            <person name="Otillar R."/>
            <person name="Haridas S."/>
            <person name="Lipzen A."/>
            <person name="Grimwood J."/>
            <person name="Schmutz J."/>
            <person name="Clum A."/>
            <person name="Reid I.D."/>
            <person name="Moisan M.C."/>
            <person name="Butler G."/>
            <person name="Nguyen T.T.M."/>
            <person name="Dewar K."/>
            <person name="Conant G."/>
            <person name="Drula E."/>
            <person name="Henrissat B."/>
            <person name="Hansel C."/>
            <person name="Singer S."/>
            <person name="Hutchinson M.I."/>
            <person name="de Vries R.P."/>
            <person name="Natvig D.O."/>
            <person name="Powell A.J."/>
            <person name="Tsang A."/>
            <person name="Grigoriev I.V."/>
        </authorList>
    </citation>
    <scope>NUCLEOTIDE SEQUENCE [LARGE SCALE GENOMIC DNA]</scope>
    <source>
        <strain evidence="2 3">ATCC 24622</strain>
    </source>
</reference>
<name>A0ABR3V5H9_9PEZI</name>
<protein>
    <submittedName>
        <fullName evidence="2">Uncharacterized protein</fullName>
    </submittedName>
</protein>
<evidence type="ECO:0000313" key="3">
    <source>
        <dbReference type="Proteomes" id="UP001586593"/>
    </source>
</evidence>
<accession>A0ABR3V5H9</accession>
<feature type="region of interest" description="Disordered" evidence="1">
    <location>
        <begin position="68"/>
        <end position="112"/>
    </location>
</feature>
<keyword evidence="3" id="KW-1185">Reference proteome</keyword>
<gene>
    <name evidence="2" type="ORF">VTK73DRAFT_4844</name>
</gene>
<proteinExistence type="predicted"/>